<organism evidence="2 3">
    <name type="scientific">Glossina brevipalpis</name>
    <dbReference type="NCBI Taxonomy" id="37001"/>
    <lineage>
        <taxon>Eukaryota</taxon>
        <taxon>Metazoa</taxon>
        <taxon>Ecdysozoa</taxon>
        <taxon>Arthropoda</taxon>
        <taxon>Hexapoda</taxon>
        <taxon>Insecta</taxon>
        <taxon>Pterygota</taxon>
        <taxon>Neoptera</taxon>
        <taxon>Endopterygota</taxon>
        <taxon>Diptera</taxon>
        <taxon>Brachycera</taxon>
        <taxon>Muscomorpha</taxon>
        <taxon>Hippoboscoidea</taxon>
        <taxon>Glossinidae</taxon>
        <taxon>Glossina</taxon>
    </lineage>
</organism>
<reference evidence="2" key="2">
    <citation type="submission" date="2020-05" db="UniProtKB">
        <authorList>
            <consortium name="EnsemblMetazoa"/>
        </authorList>
    </citation>
    <scope>IDENTIFICATION</scope>
    <source>
        <strain evidence="2">IAEA</strain>
    </source>
</reference>
<keyword evidence="1" id="KW-0472">Membrane</keyword>
<accession>A0A1A9WDI8</accession>
<dbReference type="EnsemblMetazoa" id="GBRI015652-RA">
    <property type="protein sequence ID" value="GBRI015652-PA"/>
    <property type="gene ID" value="GBRI015652"/>
</dbReference>
<dbReference type="Proteomes" id="UP000091820">
    <property type="component" value="Unassembled WGS sequence"/>
</dbReference>
<keyword evidence="3" id="KW-1185">Reference proteome</keyword>
<dbReference type="SUPFAM" id="SSF57603">
    <property type="entry name" value="FnI-like domain"/>
    <property type="match status" value="1"/>
</dbReference>
<dbReference type="STRING" id="37001.A0A1A9WDI8"/>
<dbReference type="AlphaFoldDB" id="A0A1A9WDI8"/>
<feature type="transmembrane region" description="Helical" evidence="1">
    <location>
        <begin position="506"/>
        <end position="526"/>
    </location>
</feature>
<evidence type="ECO:0000313" key="2">
    <source>
        <dbReference type="EnsemblMetazoa" id="GBRI015652-PA"/>
    </source>
</evidence>
<name>A0A1A9WDI8_9MUSC</name>
<dbReference type="Pfam" id="PF23334">
    <property type="entry name" value="VWC2L_2nd"/>
    <property type="match status" value="1"/>
</dbReference>
<reference evidence="3" key="1">
    <citation type="submission" date="2014-03" db="EMBL/GenBank/DDBJ databases">
        <authorList>
            <person name="Aksoy S."/>
            <person name="Warren W."/>
            <person name="Wilson R.K."/>
        </authorList>
    </citation>
    <scope>NUCLEOTIDE SEQUENCE [LARGE SCALE GENOMIC DNA]</scope>
    <source>
        <strain evidence="3">IAEA</strain>
    </source>
</reference>
<proteinExistence type="predicted"/>
<evidence type="ECO:0008006" key="4">
    <source>
        <dbReference type="Google" id="ProtNLM"/>
    </source>
</evidence>
<sequence>MVEKIELECSQVQCASQCPIDSYLKSMTTYEDVEDDADDEFEDYEGSWSTSFLYDHHINMEESDDEINKSRKRRNSDHDNVIKCCGDNVCICRKCDEVPICPQGQVAVEVFKGQGKPGNCCSSFQCVKKVDCSSLVKQTYWKSLCTTCRCFGEHELCENHCPEEELLQNCYSEYLQKPMINGARWKEGKCVSCSCEAGEKRCLTSVCPKLECNNVRVVANVCCPKCINETKHTFSNSTEQNISTEPNNFANTISTTAVTKVHSTTGVFEHFEETVENSSSAMENNVTPFTNNDSSLEDLSPNLTISQSLSKDISAKTTATTSIVFPGYNEDASSKNFETTDSSSAAASTSGSTILNYLWSVATTESTFTTTKATYFKENFVTFSARTDVTTEFLIDTFTHSTSIEHEHFPTSNSNLPNSAPSSTTLYLTPSTTTLSPSIKSNIATTISNSTSNSNKFTFVQTAYIPTTPSTNEIVSFHYHQNKSLLNSQNLNHPPQVSYWFHKIEYIIMITLFVGSSFCIVLGLIIRHNKNRKKMYSCIPNSETSLSQTSTNTVLTV</sequence>
<keyword evidence="1" id="KW-1133">Transmembrane helix</keyword>
<evidence type="ECO:0000256" key="1">
    <source>
        <dbReference type="SAM" id="Phobius"/>
    </source>
</evidence>
<dbReference type="VEuPathDB" id="VectorBase:GBRI015652"/>
<protein>
    <recommendedName>
        <fullName evidence="4">VWFC domain-containing protein</fullName>
    </recommendedName>
</protein>
<evidence type="ECO:0000313" key="3">
    <source>
        <dbReference type="Proteomes" id="UP000091820"/>
    </source>
</evidence>
<keyword evidence="1" id="KW-0812">Transmembrane</keyword>